<reference evidence="1" key="1">
    <citation type="submission" date="2019-08" db="EMBL/GenBank/DDBJ databases">
        <authorList>
            <person name="Kucharzyk K."/>
            <person name="Murdoch R.W."/>
            <person name="Higgins S."/>
            <person name="Loffler F."/>
        </authorList>
    </citation>
    <scope>NUCLEOTIDE SEQUENCE</scope>
</reference>
<gene>
    <name evidence="1" type="ORF">SDC9_182136</name>
</gene>
<proteinExistence type="predicted"/>
<dbReference type="AlphaFoldDB" id="A0A645H8F0"/>
<organism evidence="1">
    <name type="scientific">bioreactor metagenome</name>
    <dbReference type="NCBI Taxonomy" id="1076179"/>
    <lineage>
        <taxon>unclassified sequences</taxon>
        <taxon>metagenomes</taxon>
        <taxon>ecological metagenomes</taxon>
    </lineage>
</organism>
<name>A0A645H8F0_9ZZZZ</name>
<dbReference type="EMBL" id="VSSQ01087796">
    <property type="protein sequence ID" value="MPN34642.1"/>
    <property type="molecule type" value="Genomic_DNA"/>
</dbReference>
<protein>
    <submittedName>
        <fullName evidence="1">Uncharacterized protein</fullName>
    </submittedName>
</protein>
<comment type="caution">
    <text evidence="1">The sequence shown here is derived from an EMBL/GenBank/DDBJ whole genome shotgun (WGS) entry which is preliminary data.</text>
</comment>
<sequence>MPVKPHFYPTASLKPLCHARDHQNAVCFGKAGGHTRSTRERRSQQVVLYISQHYSQIIIIACRRLDFARQSGFHLDVPFTLRYTQPLTQERLHKDLCGQCRRNRVTRYPNDRYPFAAILPGGFTL</sequence>
<evidence type="ECO:0000313" key="1">
    <source>
        <dbReference type="EMBL" id="MPN34642.1"/>
    </source>
</evidence>
<accession>A0A645H8F0</accession>